<evidence type="ECO:0000313" key="1">
    <source>
        <dbReference type="EMBL" id="RMO25881.1"/>
    </source>
</evidence>
<protein>
    <submittedName>
        <fullName evidence="1">Uncharacterized protein</fullName>
    </submittedName>
</protein>
<evidence type="ECO:0000313" key="2">
    <source>
        <dbReference type="Proteomes" id="UP000276886"/>
    </source>
</evidence>
<dbReference type="AlphaFoldDB" id="A0A2V4SKB5"/>
<reference evidence="1 2" key="1">
    <citation type="submission" date="2018-08" db="EMBL/GenBank/DDBJ databases">
        <title>Recombination of ecologically and evolutionarily significant loci maintains genetic cohesion in the Pseudomonas syringae species complex.</title>
        <authorList>
            <person name="Dillon M."/>
            <person name="Thakur S."/>
            <person name="Almeida R.N.D."/>
            <person name="Weir B.S."/>
            <person name="Guttman D.S."/>
        </authorList>
    </citation>
    <scope>NUCLEOTIDE SEQUENCE [LARGE SCALE GENOMIC DNA]</scope>
    <source>
        <strain evidence="1 2">ICMP 2788</strain>
    </source>
</reference>
<dbReference type="EMBL" id="RBPQ01000176">
    <property type="protein sequence ID" value="RMO25881.1"/>
    <property type="molecule type" value="Genomic_DNA"/>
</dbReference>
<organism evidence="1 2">
    <name type="scientific">Pseudomonas syringae pv. pisi</name>
    <dbReference type="NCBI Taxonomy" id="59510"/>
    <lineage>
        <taxon>Bacteria</taxon>
        <taxon>Pseudomonadati</taxon>
        <taxon>Pseudomonadota</taxon>
        <taxon>Gammaproteobacteria</taxon>
        <taxon>Pseudomonadales</taxon>
        <taxon>Pseudomonadaceae</taxon>
        <taxon>Pseudomonas</taxon>
        <taxon>Pseudomonas syringae</taxon>
    </lineage>
</organism>
<proteinExistence type="predicted"/>
<dbReference type="Proteomes" id="UP000276886">
    <property type="component" value="Unassembled WGS sequence"/>
</dbReference>
<accession>A0A2V4SKB5</accession>
<comment type="caution">
    <text evidence="1">The sequence shown here is derived from an EMBL/GenBank/DDBJ whole genome shotgun (WGS) entry which is preliminary data.</text>
</comment>
<sequence length="270" mass="30254">MDIARCTVDGAEYPAVKFAKLPPSELSNKRRHLVCIKCGTRAIFVKESRSGQGPHFRARPHLNCTFAAPESERGEGGGDDQDMLRNPGDRIVLDLRYGAAENVNGDPVLNGAGGGSGGRYVGLGGSKRAISRRRLRPILKNLVYSEAFRHSDQTIELPEVGEFRVRDLFVNFSDITEEHVGQLRGFWGDIQDTRESKDGSRWINTGDKENVSVIVGKEVCKAFLDYHRAKWTELEGMHFLVFGRLNRGRTNNKLWIKPKGTEYTAIYDES</sequence>
<gene>
    <name evidence="1" type="ORF">ALQ44_101599</name>
</gene>
<name>A0A2V4SKB5_PSESJ</name>